<dbReference type="Proteomes" id="UP001060261">
    <property type="component" value="Chromosome"/>
</dbReference>
<evidence type="ECO:0000313" key="3">
    <source>
        <dbReference type="Proteomes" id="UP001060261"/>
    </source>
</evidence>
<evidence type="ECO:0000256" key="1">
    <source>
        <dbReference type="SAM" id="Coils"/>
    </source>
</evidence>
<dbReference type="RefSeq" id="WP_260559056.1">
    <property type="nucleotide sequence ID" value="NZ_BAABEC010000059.1"/>
</dbReference>
<sequence length="94" mass="10600">MSADDLPVHYKNLLMQYETLRRDHQRYLKRASQAKKAHEKAALSLAKIPDPAAKKEAVRLMQIARGFPGEIEAELLEARWGDFPALEDILGGSN</sequence>
<accession>A0ABY5YDG5</accession>
<proteinExistence type="predicted"/>
<reference evidence="2" key="1">
    <citation type="submission" date="2022-09" db="EMBL/GenBank/DDBJ databases">
        <title>genome sequence of Deinococcus rubellus.</title>
        <authorList>
            <person name="Srinivasan S."/>
        </authorList>
    </citation>
    <scope>NUCLEOTIDE SEQUENCE</scope>
    <source>
        <strain evidence="2">Ant6</strain>
    </source>
</reference>
<protein>
    <submittedName>
        <fullName evidence="2">Uncharacterized protein</fullName>
    </submittedName>
</protein>
<dbReference type="EMBL" id="CP104213">
    <property type="protein sequence ID" value="UWX62761.1"/>
    <property type="molecule type" value="Genomic_DNA"/>
</dbReference>
<keyword evidence="3" id="KW-1185">Reference proteome</keyword>
<organism evidence="2 3">
    <name type="scientific">Deinococcus rubellus</name>
    <dbReference type="NCBI Taxonomy" id="1889240"/>
    <lineage>
        <taxon>Bacteria</taxon>
        <taxon>Thermotogati</taxon>
        <taxon>Deinococcota</taxon>
        <taxon>Deinococci</taxon>
        <taxon>Deinococcales</taxon>
        <taxon>Deinococcaceae</taxon>
        <taxon>Deinococcus</taxon>
    </lineage>
</organism>
<gene>
    <name evidence="2" type="ORF">N0D28_08240</name>
</gene>
<feature type="coiled-coil region" evidence="1">
    <location>
        <begin position="10"/>
        <end position="37"/>
    </location>
</feature>
<evidence type="ECO:0000313" key="2">
    <source>
        <dbReference type="EMBL" id="UWX62761.1"/>
    </source>
</evidence>
<keyword evidence="1" id="KW-0175">Coiled coil</keyword>
<name>A0ABY5YDG5_9DEIO</name>